<gene>
    <name evidence="1" type="ORF">EOE67_11975</name>
</gene>
<dbReference type="InterPro" id="IPR016084">
    <property type="entry name" value="Haem_Oase-like_multi-hlx"/>
</dbReference>
<sequence length="230" mass="25705">MSFHRQLIAATSQARDYLLAAPVISRCFHGEITLDDYVAFLKEAYHHVKHTTPLLMSVGALLPESKEWLRNAVAEYIEEELGHQEWILNDIKNCGYDKEQARASQPGFATELMVAYAYDSVRRINPLSFFGMVLVLEGTSTALADHAAATIAAKLQLPKKAFSYLTSHGALDQEHVKFYAGLMDKITDPADQQQIIHSANCFYRLYGDIFRNLTPAHGIGKTLFVAEVSV</sequence>
<evidence type="ECO:0000313" key="2">
    <source>
        <dbReference type="Proteomes" id="UP000283077"/>
    </source>
</evidence>
<dbReference type="RefSeq" id="WP_127699318.1">
    <property type="nucleotide sequence ID" value="NZ_SACS01000012.1"/>
</dbReference>
<dbReference type="SUPFAM" id="SSF48613">
    <property type="entry name" value="Heme oxygenase-like"/>
    <property type="match status" value="1"/>
</dbReference>
<dbReference type="Proteomes" id="UP000283077">
    <property type="component" value="Unassembled WGS sequence"/>
</dbReference>
<protein>
    <submittedName>
        <fullName evidence="1">Iron-containing redox enzyme family protein</fullName>
    </submittedName>
</protein>
<comment type="caution">
    <text evidence="1">The sequence shown here is derived from an EMBL/GenBank/DDBJ whole genome shotgun (WGS) entry which is preliminary data.</text>
</comment>
<name>A0A437QR89_9GAMM</name>
<dbReference type="OrthoDB" id="5177824at2"/>
<dbReference type="Pfam" id="PF14518">
    <property type="entry name" value="Haem_oxygenas_2"/>
    <property type="match status" value="1"/>
</dbReference>
<dbReference type="Gene3D" id="1.20.910.10">
    <property type="entry name" value="Heme oxygenase-like"/>
    <property type="match status" value="1"/>
</dbReference>
<evidence type="ECO:0000313" key="1">
    <source>
        <dbReference type="EMBL" id="RVU37022.1"/>
    </source>
</evidence>
<reference evidence="1 2" key="1">
    <citation type="submission" date="2019-01" db="EMBL/GenBank/DDBJ databases">
        <authorList>
            <person name="Chen W.-M."/>
        </authorList>
    </citation>
    <scope>NUCLEOTIDE SEQUENCE [LARGE SCALE GENOMIC DNA]</scope>
    <source>
        <strain evidence="1 2">KYPC3</strain>
    </source>
</reference>
<proteinExistence type="predicted"/>
<dbReference type="AlphaFoldDB" id="A0A437QR89"/>
<organism evidence="1 2">
    <name type="scientific">Rheinheimera riviphila</name>
    <dbReference type="NCBI Taxonomy" id="1834037"/>
    <lineage>
        <taxon>Bacteria</taxon>
        <taxon>Pseudomonadati</taxon>
        <taxon>Pseudomonadota</taxon>
        <taxon>Gammaproteobacteria</taxon>
        <taxon>Chromatiales</taxon>
        <taxon>Chromatiaceae</taxon>
        <taxon>Rheinheimera</taxon>
    </lineage>
</organism>
<dbReference type="EMBL" id="SACS01000012">
    <property type="protein sequence ID" value="RVU37022.1"/>
    <property type="molecule type" value="Genomic_DNA"/>
</dbReference>
<accession>A0A437QR89</accession>
<keyword evidence="2" id="KW-1185">Reference proteome</keyword>